<evidence type="ECO:0000256" key="11">
    <source>
        <dbReference type="ARBA" id="ARBA00022692"/>
    </source>
</evidence>
<feature type="transmembrane region" description="Helical" evidence="21">
    <location>
        <begin position="59"/>
        <end position="80"/>
    </location>
</feature>
<dbReference type="InterPro" id="IPR011712">
    <property type="entry name" value="Sig_transdc_His_kin_sub3_dim/P"/>
</dbReference>
<dbReference type="InterPro" id="IPR036890">
    <property type="entry name" value="HATPase_C_sf"/>
</dbReference>
<keyword evidence="7" id="KW-1003">Cell membrane</keyword>
<gene>
    <name evidence="23" type="ORF">ACFY05_22855</name>
</gene>
<keyword evidence="8" id="KW-0004">4Fe-4S</keyword>
<keyword evidence="9" id="KW-0963">Cytoplasm</keyword>
<evidence type="ECO:0000256" key="15">
    <source>
        <dbReference type="ARBA" id="ARBA00023012"/>
    </source>
</evidence>
<keyword evidence="10" id="KW-0808">Transferase</keyword>
<dbReference type="Gene3D" id="1.20.5.1930">
    <property type="match status" value="1"/>
</dbReference>
<keyword evidence="14" id="KW-0408">Iron</keyword>
<comment type="subcellular location">
    <subcellularLocation>
        <location evidence="4">Cell membrane</location>
        <topology evidence="4">Multi-pass membrane protein</topology>
    </subcellularLocation>
    <subcellularLocation>
        <location evidence="3">Cytoplasm</location>
    </subcellularLocation>
</comment>
<dbReference type="PANTHER" id="PTHR24421:SF37">
    <property type="entry name" value="SENSOR HISTIDINE KINASE NARS"/>
    <property type="match status" value="1"/>
</dbReference>
<evidence type="ECO:0000256" key="6">
    <source>
        <dbReference type="ARBA" id="ARBA00017322"/>
    </source>
</evidence>
<dbReference type="InterPro" id="IPR003594">
    <property type="entry name" value="HATPase_dom"/>
</dbReference>
<evidence type="ECO:0000256" key="4">
    <source>
        <dbReference type="ARBA" id="ARBA00004651"/>
    </source>
</evidence>
<feature type="transmembrane region" description="Helical" evidence="21">
    <location>
        <begin position="117"/>
        <end position="138"/>
    </location>
</feature>
<evidence type="ECO:0000256" key="16">
    <source>
        <dbReference type="ARBA" id="ARBA00023014"/>
    </source>
</evidence>
<dbReference type="SUPFAM" id="SSF55874">
    <property type="entry name" value="ATPase domain of HSP90 chaperone/DNA topoisomerase II/histidine kinase"/>
    <property type="match status" value="1"/>
</dbReference>
<keyword evidence="12 23" id="KW-0418">Kinase</keyword>
<evidence type="ECO:0000256" key="19">
    <source>
        <dbReference type="ARBA" id="ARBA00030800"/>
    </source>
</evidence>
<evidence type="ECO:0000256" key="10">
    <source>
        <dbReference type="ARBA" id="ARBA00022679"/>
    </source>
</evidence>
<dbReference type="EC" id="2.7.13.3" evidence="5"/>
<accession>A0ABW6VAT7</accession>
<organism evidence="23 24">
    <name type="scientific">Microtetraspora fusca</name>
    <dbReference type="NCBI Taxonomy" id="1997"/>
    <lineage>
        <taxon>Bacteria</taxon>
        <taxon>Bacillati</taxon>
        <taxon>Actinomycetota</taxon>
        <taxon>Actinomycetes</taxon>
        <taxon>Streptosporangiales</taxon>
        <taxon>Streptosporangiaceae</taxon>
        <taxon>Microtetraspora</taxon>
    </lineage>
</organism>
<protein>
    <recommendedName>
        <fullName evidence="6">Oxygen sensor histidine kinase NreB</fullName>
        <ecNumber evidence="5">2.7.13.3</ecNumber>
    </recommendedName>
    <alternativeName>
        <fullName evidence="19">Nitrogen regulation protein B</fullName>
    </alternativeName>
</protein>
<feature type="transmembrane region" description="Helical" evidence="21">
    <location>
        <begin position="269"/>
        <end position="286"/>
    </location>
</feature>
<keyword evidence="17 21" id="KW-0472">Membrane</keyword>
<keyword evidence="24" id="KW-1185">Reference proteome</keyword>
<reference evidence="23 24" key="1">
    <citation type="submission" date="2024-10" db="EMBL/GenBank/DDBJ databases">
        <title>The Natural Products Discovery Center: Release of the First 8490 Sequenced Strains for Exploring Actinobacteria Biosynthetic Diversity.</title>
        <authorList>
            <person name="Kalkreuter E."/>
            <person name="Kautsar S.A."/>
            <person name="Yang D."/>
            <person name="Bader C.D."/>
            <person name="Teijaro C.N."/>
            <person name="Fluegel L."/>
            <person name="Davis C.M."/>
            <person name="Simpson J.R."/>
            <person name="Lauterbach L."/>
            <person name="Steele A.D."/>
            <person name="Gui C."/>
            <person name="Meng S."/>
            <person name="Li G."/>
            <person name="Viehrig K."/>
            <person name="Ye F."/>
            <person name="Su P."/>
            <person name="Kiefer A.F."/>
            <person name="Nichols A."/>
            <person name="Cepeda A.J."/>
            <person name="Yan W."/>
            <person name="Fan B."/>
            <person name="Jiang Y."/>
            <person name="Adhikari A."/>
            <person name="Zheng C.-J."/>
            <person name="Schuster L."/>
            <person name="Cowan T.M."/>
            <person name="Smanski M.J."/>
            <person name="Chevrette M.G."/>
            <person name="De Carvalho L.P.S."/>
            <person name="Shen B."/>
        </authorList>
    </citation>
    <scope>NUCLEOTIDE SEQUENCE [LARGE SCALE GENOMIC DNA]</scope>
    <source>
        <strain evidence="23 24">NPDC001281</strain>
    </source>
</reference>
<evidence type="ECO:0000256" key="8">
    <source>
        <dbReference type="ARBA" id="ARBA00022485"/>
    </source>
</evidence>
<evidence type="ECO:0000256" key="18">
    <source>
        <dbReference type="ARBA" id="ARBA00024827"/>
    </source>
</evidence>
<feature type="transmembrane region" description="Helical" evidence="21">
    <location>
        <begin position="239"/>
        <end position="257"/>
    </location>
</feature>
<keyword evidence="16" id="KW-0411">Iron-sulfur</keyword>
<evidence type="ECO:0000256" key="13">
    <source>
        <dbReference type="ARBA" id="ARBA00022989"/>
    </source>
</evidence>
<dbReference type="Pfam" id="PF07730">
    <property type="entry name" value="HisKA_3"/>
    <property type="match status" value="1"/>
</dbReference>
<keyword evidence="8" id="KW-0479">Metal-binding</keyword>
<dbReference type="RefSeq" id="WP_387343914.1">
    <property type="nucleotide sequence ID" value="NZ_JBIAXI010000014.1"/>
</dbReference>
<dbReference type="Pfam" id="PF02518">
    <property type="entry name" value="HATPase_c"/>
    <property type="match status" value="1"/>
</dbReference>
<feature type="domain" description="Histidine kinase/HSP90-like ATPase" evidence="22">
    <location>
        <begin position="615"/>
        <end position="712"/>
    </location>
</feature>
<evidence type="ECO:0000256" key="7">
    <source>
        <dbReference type="ARBA" id="ARBA00022475"/>
    </source>
</evidence>
<evidence type="ECO:0000256" key="1">
    <source>
        <dbReference type="ARBA" id="ARBA00000085"/>
    </source>
</evidence>
<evidence type="ECO:0000259" key="22">
    <source>
        <dbReference type="SMART" id="SM00387"/>
    </source>
</evidence>
<evidence type="ECO:0000313" key="23">
    <source>
        <dbReference type="EMBL" id="MFF4775697.1"/>
    </source>
</evidence>
<comment type="cofactor">
    <cofactor evidence="2">
        <name>[4Fe-4S] cluster</name>
        <dbReference type="ChEBI" id="CHEBI:49883"/>
    </cofactor>
</comment>
<keyword evidence="11 21" id="KW-0812">Transmembrane</keyword>
<dbReference type="GO" id="GO:0016301">
    <property type="term" value="F:kinase activity"/>
    <property type="evidence" value="ECO:0007669"/>
    <property type="project" value="UniProtKB-KW"/>
</dbReference>
<keyword evidence="15" id="KW-0902">Two-component regulatory system</keyword>
<dbReference type="EMBL" id="JBIAXI010000014">
    <property type="protein sequence ID" value="MFF4775697.1"/>
    <property type="molecule type" value="Genomic_DNA"/>
</dbReference>
<evidence type="ECO:0000256" key="20">
    <source>
        <dbReference type="SAM" id="MobiDB-lite"/>
    </source>
</evidence>
<feature type="compositionally biased region" description="Basic and acidic residues" evidence="20">
    <location>
        <begin position="1"/>
        <end position="12"/>
    </location>
</feature>
<feature type="transmembrane region" description="Helical" evidence="21">
    <location>
        <begin position="324"/>
        <end position="349"/>
    </location>
</feature>
<dbReference type="InterPro" id="IPR050482">
    <property type="entry name" value="Sensor_HK_TwoCompSys"/>
</dbReference>
<evidence type="ECO:0000256" key="5">
    <source>
        <dbReference type="ARBA" id="ARBA00012438"/>
    </source>
</evidence>
<keyword evidence="13 21" id="KW-1133">Transmembrane helix</keyword>
<evidence type="ECO:0000256" key="9">
    <source>
        <dbReference type="ARBA" id="ARBA00022490"/>
    </source>
</evidence>
<feature type="transmembrane region" description="Helical" evidence="21">
    <location>
        <begin position="292"/>
        <end position="312"/>
    </location>
</feature>
<proteinExistence type="predicted"/>
<evidence type="ECO:0000256" key="3">
    <source>
        <dbReference type="ARBA" id="ARBA00004496"/>
    </source>
</evidence>
<evidence type="ECO:0000256" key="12">
    <source>
        <dbReference type="ARBA" id="ARBA00022777"/>
    </source>
</evidence>
<dbReference type="CDD" id="cd16917">
    <property type="entry name" value="HATPase_UhpB-NarQ-NarX-like"/>
    <property type="match status" value="1"/>
</dbReference>
<dbReference type="InterPro" id="IPR004358">
    <property type="entry name" value="Sig_transdc_His_kin-like_C"/>
</dbReference>
<evidence type="ECO:0000256" key="21">
    <source>
        <dbReference type="SAM" id="Phobius"/>
    </source>
</evidence>
<feature type="region of interest" description="Disordered" evidence="20">
    <location>
        <begin position="1"/>
        <end position="44"/>
    </location>
</feature>
<dbReference type="Proteomes" id="UP001602119">
    <property type="component" value="Unassembled WGS sequence"/>
</dbReference>
<comment type="caution">
    <text evidence="23">The sequence shown here is derived from an EMBL/GenBank/DDBJ whole genome shotgun (WGS) entry which is preliminary data.</text>
</comment>
<evidence type="ECO:0000256" key="17">
    <source>
        <dbReference type="ARBA" id="ARBA00023136"/>
    </source>
</evidence>
<feature type="transmembrane region" description="Helical" evidence="21">
    <location>
        <begin position="150"/>
        <end position="173"/>
    </location>
</feature>
<dbReference type="SMART" id="SM00387">
    <property type="entry name" value="HATPase_c"/>
    <property type="match status" value="1"/>
</dbReference>
<evidence type="ECO:0000256" key="2">
    <source>
        <dbReference type="ARBA" id="ARBA00001966"/>
    </source>
</evidence>
<evidence type="ECO:0000256" key="14">
    <source>
        <dbReference type="ARBA" id="ARBA00023004"/>
    </source>
</evidence>
<feature type="transmembrane region" description="Helical" evidence="21">
    <location>
        <begin position="185"/>
        <end position="205"/>
    </location>
</feature>
<sequence length="731" mass="76938">MQAVKAGEDADGSRASTAAERVPAGAGETASGNAFPGGGGEPGAGHMDARRVAVVRGTAAVLAALSVSLTVAGTAIQWSVPKEWAPWPPTAPDHGSGLMFPLVGAFLIAYRPRLKLAWLMCAGGLGCAVNVMATGLQFTQASAGHLESAGWLRILAIAGWTVGACALSILVPLLSPDDRLPSRRWLPVAIAGLAATVAYGVHNMVRPTPPAGTYRWPQVIPNPLAIEALAPYHTAVKGALTLLVNAFMVLTVLSLLVRLRHATPAARRQLAWPLVAFAVYALFTLLGEDYWLPGTVWTGLIPVAIAFAVLRYRLYGIDTVISRTVIATGLVVAVGAVYFGTGALAGLFVSDYDQVAGLAAALAAGAFFEPLRTRLRRLTDVMLYGRHGRPEELARRLAHEVGETEPGNALAAVTAVVQDGLGVTGVAVEVGTAGMRVERGAAGPDPHVVPLVWHGEPVGRMLVGPPGPRRFSAAYTERLIRTATPYVADVAHAVLTAADLQRSRERILSAREEERRRLRRDLHDGLGQALASMSMSLNIARMRLREAPSSADRMLRELRGSMDSVSQEVRELVYGLRPPMLDDLGLHGAVRALAAGPGPTVDVEVEGETGDLPAAVEVAAYRIAQEALTNVRKHADASRATVTLARSEHALVVRVRDDGTGLPEHRRSGIGFASMRERAAELGGTCLVTRAPATGADAGPGTQVEATLPLAVRSGDRAPVRTGGNLDQAQP</sequence>
<dbReference type="PRINTS" id="PR00344">
    <property type="entry name" value="BCTRLSENSOR"/>
</dbReference>
<comment type="function">
    <text evidence="18">Member of the two-component regulatory system NreB/NreC involved in the control of dissimilatory nitrate/nitrite reduction in response to oxygen. NreB functions as a direct oxygen sensor histidine kinase which is autophosphorylated, in the absence of oxygen, probably at the conserved histidine residue, and transfers its phosphate group probably to a conserved aspartate residue of NreC. NreB/NreC activates the expression of the nitrate (narGHJI) and nitrite (nir) reductase operons, as well as the putative nitrate transporter gene narT.</text>
</comment>
<feature type="transmembrane region" description="Helical" evidence="21">
    <location>
        <begin position="92"/>
        <end position="110"/>
    </location>
</feature>
<dbReference type="PANTHER" id="PTHR24421">
    <property type="entry name" value="NITRATE/NITRITE SENSOR PROTEIN NARX-RELATED"/>
    <property type="match status" value="1"/>
</dbReference>
<dbReference type="Gene3D" id="3.30.565.10">
    <property type="entry name" value="Histidine kinase-like ATPase, C-terminal domain"/>
    <property type="match status" value="1"/>
</dbReference>
<name>A0ABW6VAT7_MICFU</name>
<evidence type="ECO:0000313" key="24">
    <source>
        <dbReference type="Proteomes" id="UP001602119"/>
    </source>
</evidence>
<feature type="region of interest" description="Disordered" evidence="20">
    <location>
        <begin position="712"/>
        <end position="731"/>
    </location>
</feature>
<comment type="catalytic activity">
    <reaction evidence="1">
        <text>ATP + protein L-histidine = ADP + protein N-phospho-L-histidine.</text>
        <dbReference type="EC" id="2.7.13.3"/>
    </reaction>
</comment>